<evidence type="ECO:0000256" key="13">
    <source>
        <dbReference type="ARBA" id="ARBA00033470"/>
    </source>
</evidence>
<dbReference type="GO" id="GO:0006094">
    <property type="term" value="P:gluconeogenesis"/>
    <property type="evidence" value="ECO:0007669"/>
    <property type="project" value="UniProtKB-UniPathway"/>
</dbReference>
<evidence type="ECO:0000256" key="9">
    <source>
        <dbReference type="ARBA" id="ARBA00022741"/>
    </source>
</evidence>
<name>A0A7J5TUF9_9BACT</name>
<organism evidence="16 17">
    <name type="scientific">Rudanella paleaurantiibacter</name>
    <dbReference type="NCBI Taxonomy" id="2614655"/>
    <lineage>
        <taxon>Bacteria</taxon>
        <taxon>Pseudomonadati</taxon>
        <taxon>Bacteroidota</taxon>
        <taxon>Cytophagia</taxon>
        <taxon>Cytophagales</taxon>
        <taxon>Cytophagaceae</taxon>
        <taxon>Rudanella</taxon>
    </lineage>
</organism>
<comment type="catalytic activity">
    <reaction evidence="14">
        <text>pyruvate + ATP + H2O = phosphoenolpyruvate + AMP + phosphate + 2 H(+)</text>
        <dbReference type="Rhea" id="RHEA:11364"/>
        <dbReference type="ChEBI" id="CHEBI:15361"/>
        <dbReference type="ChEBI" id="CHEBI:15377"/>
        <dbReference type="ChEBI" id="CHEBI:15378"/>
        <dbReference type="ChEBI" id="CHEBI:30616"/>
        <dbReference type="ChEBI" id="CHEBI:43474"/>
        <dbReference type="ChEBI" id="CHEBI:58702"/>
        <dbReference type="ChEBI" id="CHEBI:456215"/>
        <dbReference type="EC" id="2.7.9.2"/>
    </reaction>
</comment>
<dbReference type="PANTHER" id="PTHR43030">
    <property type="entry name" value="PHOSPHOENOLPYRUVATE SYNTHASE"/>
    <property type="match status" value="1"/>
</dbReference>
<dbReference type="InterPro" id="IPR002192">
    <property type="entry name" value="PPDK_AMP/ATP-bd"/>
</dbReference>
<evidence type="ECO:0000256" key="2">
    <source>
        <dbReference type="ARBA" id="ARBA00002988"/>
    </source>
</evidence>
<dbReference type="PANTHER" id="PTHR43030:SF1">
    <property type="entry name" value="PHOSPHOENOLPYRUVATE SYNTHASE"/>
    <property type="match status" value="1"/>
</dbReference>
<evidence type="ECO:0000256" key="5">
    <source>
        <dbReference type="ARBA" id="ARBA00011996"/>
    </source>
</evidence>
<dbReference type="GO" id="GO:0008986">
    <property type="term" value="F:pyruvate, water dikinase activity"/>
    <property type="evidence" value="ECO:0007669"/>
    <property type="project" value="UniProtKB-EC"/>
</dbReference>
<dbReference type="InterPro" id="IPR013815">
    <property type="entry name" value="ATP_grasp_subdomain_1"/>
</dbReference>
<keyword evidence="10" id="KW-0418">Kinase</keyword>
<protein>
    <recommendedName>
        <fullName evidence="6">Phosphoenolpyruvate synthase</fullName>
        <ecNumber evidence="5">2.7.9.2</ecNumber>
    </recommendedName>
    <alternativeName>
        <fullName evidence="13">Pyruvate, water dikinase</fullName>
    </alternativeName>
</protein>
<keyword evidence="11" id="KW-0067">ATP-binding</keyword>
<evidence type="ECO:0000313" key="17">
    <source>
        <dbReference type="Proteomes" id="UP000488299"/>
    </source>
</evidence>
<dbReference type="GO" id="GO:0046872">
    <property type="term" value="F:metal ion binding"/>
    <property type="evidence" value="ECO:0007669"/>
    <property type="project" value="UniProtKB-KW"/>
</dbReference>
<dbReference type="AlphaFoldDB" id="A0A7J5TUF9"/>
<evidence type="ECO:0000256" key="10">
    <source>
        <dbReference type="ARBA" id="ARBA00022777"/>
    </source>
</evidence>
<dbReference type="Proteomes" id="UP000488299">
    <property type="component" value="Unassembled WGS sequence"/>
</dbReference>
<evidence type="ECO:0000256" key="3">
    <source>
        <dbReference type="ARBA" id="ARBA00004742"/>
    </source>
</evidence>
<evidence type="ECO:0000256" key="1">
    <source>
        <dbReference type="ARBA" id="ARBA00001946"/>
    </source>
</evidence>
<proteinExistence type="inferred from homology"/>
<evidence type="ECO:0000256" key="14">
    <source>
        <dbReference type="ARBA" id="ARBA00047700"/>
    </source>
</evidence>
<dbReference type="InterPro" id="IPR006319">
    <property type="entry name" value="PEP_synth"/>
</dbReference>
<dbReference type="Gene3D" id="3.30.470.20">
    <property type="entry name" value="ATP-grasp fold, B domain"/>
    <property type="match status" value="1"/>
</dbReference>
<keyword evidence="16" id="KW-0670">Pyruvate</keyword>
<dbReference type="EMBL" id="WELI01000010">
    <property type="protein sequence ID" value="KAB7727636.1"/>
    <property type="molecule type" value="Genomic_DNA"/>
</dbReference>
<dbReference type="SUPFAM" id="SSF56059">
    <property type="entry name" value="Glutathione synthetase ATP-binding domain-like"/>
    <property type="match status" value="1"/>
</dbReference>
<evidence type="ECO:0000313" key="16">
    <source>
        <dbReference type="EMBL" id="KAB7727636.1"/>
    </source>
</evidence>
<evidence type="ECO:0000256" key="12">
    <source>
        <dbReference type="ARBA" id="ARBA00022842"/>
    </source>
</evidence>
<comment type="caution">
    <text evidence="16">The sequence shown here is derived from an EMBL/GenBank/DDBJ whole genome shotgun (WGS) entry which is preliminary data.</text>
</comment>
<evidence type="ECO:0000256" key="4">
    <source>
        <dbReference type="ARBA" id="ARBA00007837"/>
    </source>
</evidence>
<dbReference type="Pfam" id="PF01326">
    <property type="entry name" value="PPDK_N"/>
    <property type="match status" value="1"/>
</dbReference>
<comment type="cofactor">
    <cofactor evidence="1">
        <name>Mg(2+)</name>
        <dbReference type="ChEBI" id="CHEBI:18420"/>
    </cofactor>
</comment>
<evidence type="ECO:0000256" key="6">
    <source>
        <dbReference type="ARBA" id="ARBA00021623"/>
    </source>
</evidence>
<keyword evidence="9" id="KW-0547">Nucleotide-binding</keyword>
<evidence type="ECO:0000259" key="15">
    <source>
        <dbReference type="Pfam" id="PF01326"/>
    </source>
</evidence>
<keyword evidence="8" id="KW-0479">Metal-binding</keyword>
<keyword evidence="12" id="KW-0460">Magnesium</keyword>
<evidence type="ECO:0000256" key="7">
    <source>
        <dbReference type="ARBA" id="ARBA00022679"/>
    </source>
</evidence>
<feature type="domain" description="Pyruvate phosphate dikinase AMP/ATP-binding" evidence="15">
    <location>
        <begin position="16"/>
        <end position="338"/>
    </location>
</feature>
<dbReference type="FunFam" id="3.30.1490.20:FF:000010">
    <property type="entry name" value="Phosphoenolpyruvate synthase"/>
    <property type="match status" value="1"/>
</dbReference>
<dbReference type="EC" id="2.7.9.2" evidence="5"/>
<gene>
    <name evidence="16" type="ORF">F5984_21460</name>
</gene>
<evidence type="ECO:0000256" key="8">
    <source>
        <dbReference type="ARBA" id="ARBA00022723"/>
    </source>
</evidence>
<comment type="function">
    <text evidence="2">Catalyzes the phosphorylation of pyruvate to phosphoenolpyruvate.</text>
</comment>
<reference evidence="16 17" key="1">
    <citation type="submission" date="2019-10" db="EMBL/GenBank/DDBJ databases">
        <title>Rudanella paleaurantiibacter sp. nov., isolated from sludge.</title>
        <authorList>
            <person name="Xu S.Q."/>
        </authorList>
    </citation>
    <scope>NUCLEOTIDE SEQUENCE [LARGE SCALE GENOMIC DNA]</scope>
    <source>
        <strain evidence="16 17">HX-22-17</strain>
    </source>
</reference>
<keyword evidence="17" id="KW-1185">Reference proteome</keyword>
<accession>A0A7J5TUF9</accession>
<keyword evidence="7" id="KW-0808">Transferase</keyword>
<comment type="similarity">
    <text evidence="4">Belongs to the PEP-utilizing enzyme family.</text>
</comment>
<evidence type="ECO:0000256" key="11">
    <source>
        <dbReference type="ARBA" id="ARBA00022840"/>
    </source>
</evidence>
<dbReference type="RefSeq" id="WP_152126268.1">
    <property type="nucleotide sequence ID" value="NZ_WELI01000010.1"/>
</dbReference>
<dbReference type="GO" id="GO:0005524">
    <property type="term" value="F:ATP binding"/>
    <property type="evidence" value="ECO:0007669"/>
    <property type="project" value="UniProtKB-KW"/>
</dbReference>
<sequence length="357" mass="39296">MKYTLFFKEAQPEDYPLLGGKGASLASMSAANLPVPVGFCVTTHAYSAFLHASDLFDTIMAQVDGIDCADVAQLDQKSAEIRALLLDKPLPAEVESVIRGSYRQLCDLTGLPGTLPVAVRSSATAEDLPDASFAGQQDTYLWVVGEDEVIEHVRRCWASLYTARAINYRRNQNIPENDVLMSVVVQKMVNARTAGVAMTLNPTNGDRSKIVIDASWGLGEAVVSGEVTPDNFLVDKVMLEIIKADIQHKAIEHVPDRVNRRVLTRDIEPDRAAQPCLTDDEVKAVCRIAKTIEKHYRCPQDIEWALDADLPDGENFTLLQSRPETVWTQKKATTQATTKTGMEGILNTLMNPLAARQ</sequence>
<dbReference type="UniPathway" id="UPA00138"/>
<comment type="pathway">
    <text evidence="3">Carbohydrate biosynthesis; gluconeogenesis.</text>
</comment>
<dbReference type="Gene3D" id="3.30.1490.20">
    <property type="entry name" value="ATP-grasp fold, A domain"/>
    <property type="match status" value="1"/>
</dbReference>